<feature type="signal peptide" evidence="1">
    <location>
        <begin position="1"/>
        <end position="20"/>
    </location>
</feature>
<dbReference type="EMBL" id="RBLC01000001">
    <property type="protein sequence ID" value="RKS26694.1"/>
    <property type="molecule type" value="Genomic_DNA"/>
</dbReference>
<organism evidence="2 3">
    <name type="scientific">Flavobacterium endophyticum</name>
    <dbReference type="NCBI Taxonomy" id="1540163"/>
    <lineage>
        <taxon>Bacteria</taxon>
        <taxon>Pseudomonadati</taxon>
        <taxon>Bacteroidota</taxon>
        <taxon>Flavobacteriia</taxon>
        <taxon>Flavobacteriales</taxon>
        <taxon>Flavobacteriaceae</taxon>
        <taxon>Flavobacterium</taxon>
    </lineage>
</organism>
<gene>
    <name evidence="2" type="ORF">CLV94_1760</name>
</gene>
<evidence type="ECO:0000256" key="1">
    <source>
        <dbReference type="SAM" id="SignalP"/>
    </source>
</evidence>
<evidence type="ECO:0000313" key="2">
    <source>
        <dbReference type="EMBL" id="RKS26694.1"/>
    </source>
</evidence>
<protein>
    <submittedName>
        <fullName evidence="2">Uncharacterized protein</fullName>
    </submittedName>
</protein>
<dbReference type="RefSeq" id="WP_121375996.1">
    <property type="nucleotide sequence ID" value="NZ_RBLC01000001.1"/>
</dbReference>
<dbReference type="Proteomes" id="UP000277579">
    <property type="component" value="Unassembled WGS sequence"/>
</dbReference>
<dbReference type="OrthoDB" id="1364080at2"/>
<evidence type="ECO:0000313" key="3">
    <source>
        <dbReference type="Proteomes" id="UP000277579"/>
    </source>
</evidence>
<sequence length="145" mass="16878">MQKFLLLIAFLILSSFSLFAQSDVKNVHIEAHGTHFTQPVKDKKWRNENGRSFTKAKYTEYDGETYVKINTSKDVIVVLKYEIKVGKGELEMVVADSQDKVLFQKTFSEDVKNETEVSFQKDQEYRIKFIGKQTGGSYFCQWIEK</sequence>
<reference evidence="2 3" key="1">
    <citation type="submission" date="2018-10" db="EMBL/GenBank/DDBJ databases">
        <title>Genomic Encyclopedia of Archaeal and Bacterial Type Strains, Phase II (KMG-II): from individual species to whole genera.</title>
        <authorList>
            <person name="Goeker M."/>
        </authorList>
    </citation>
    <scope>NUCLEOTIDE SEQUENCE [LARGE SCALE GENOMIC DNA]</scope>
    <source>
        <strain evidence="2 3">DSM 29537</strain>
    </source>
</reference>
<accession>A0A495ML68</accession>
<feature type="chain" id="PRO_5019755025" evidence="1">
    <location>
        <begin position="21"/>
        <end position="145"/>
    </location>
</feature>
<comment type="caution">
    <text evidence="2">The sequence shown here is derived from an EMBL/GenBank/DDBJ whole genome shotgun (WGS) entry which is preliminary data.</text>
</comment>
<proteinExistence type="predicted"/>
<name>A0A495ML68_9FLAO</name>
<keyword evidence="1" id="KW-0732">Signal</keyword>
<keyword evidence="3" id="KW-1185">Reference proteome</keyword>
<dbReference type="AlphaFoldDB" id="A0A495ML68"/>